<dbReference type="EMBL" id="LVVM01002162">
    <property type="protein sequence ID" value="OJA17138.1"/>
    <property type="molecule type" value="Genomic_DNA"/>
</dbReference>
<keyword evidence="5" id="KW-0560">Oxidoreductase</keyword>
<comment type="similarity">
    <text evidence="2">Belongs to the cytochrome P450 family.</text>
</comment>
<dbReference type="InterPro" id="IPR050364">
    <property type="entry name" value="Cytochrome_P450_fung"/>
</dbReference>
<name>A0A1J8R5U6_9AGAM</name>
<dbReference type="InterPro" id="IPR036396">
    <property type="entry name" value="Cyt_P450_sf"/>
</dbReference>
<dbReference type="InterPro" id="IPR001128">
    <property type="entry name" value="Cyt_P450"/>
</dbReference>
<keyword evidence="4" id="KW-0479">Metal-binding</keyword>
<dbReference type="Proteomes" id="UP000183567">
    <property type="component" value="Unassembled WGS sequence"/>
</dbReference>
<dbReference type="OrthoDB" id="2685439at2759"/>
<keyword evidence="3" id="KW-0349">Heme</keyword>
<reference evidence="8 9" key="1">
    <citation type="submission" date="2016-03" db="EMBL/GenBank/DDBJ databases">
        <title>Comparative genomics of the ectomycorrhizal sister species Rhizopogon vinicolor and Rhizopogon vesiculosus (Basidiomycota: Boletales) reveals a divergence of the mating type B locus.</title>
        <authorList>
            <person name="Mujic A.B."/>
            <person name="Kuo A."/>
            <person name="Tritt A."/>
            <person name="Lipzen A."/>
            <person name="Chen C."/>
            <person name="Johnson J."/>
            <person name="Sharma A."/>
            <person name="Barry K."/>
            <person name="Grigoriev I.V."/>
            <person name="Spatafora J.W."/>
        </authorList>
    </citation>
    <scope>NUCLEOTIDE SEQUENCE [LARGE SCALE GENOMIC DNA]</scope>
    <source>
        <strain evidence="8 9">AM-OR11-056</strain>
    </source>
</reference>
<evidence type="ECO:0000256" key="5">
    <source>
        <dbReference type="ARBA" id="ARBA00023002"/>
    </source>
</evidence>
<dbReference type="PANTHER" id="PTHR46300:SF7">
    <property type="entry name" value="P450, PUTATIVE (EUROFUNG)-RELATED"/>
    <property type="match status" value="1"/>
</dbReference>
<dbReference type="GO" id="GO:0016705">
    <property type="term" value="F:oxidoreductase activity, acting on paired donors, with incorporation or reduction of molecular oxygen"/>
    <property type="evidence" value="ECO:0007669"/>
    <property type="project" value="InterPro"/>
</dbReference>
<protein>
    <recommendedName>
        <fullName evidence="10">Cytochrome P450</fullName>
    </recommendedName>
</protein>
<organism evidence="8 9">
    <name type="scientific">Rhizopogon vesiculosus</name>
    <dbReference type="NCBI Taxonomy" id="180088"/>
    <lineage>
        <taxon>Eukaryota</taxon>
        <taxon>Fungi</taxon>
        <taxon>Dikarya</taxon>
        <taxon>Basidiomycota</taxon>
        <taxon>Agaricomycotina</taxon>
        <taxon>Agaricomycetes</taxon>
        <taxon>Agaricomycetidae</taxon>
        <taxon>Boletales</taxon>
        <taxon>Suillineae</taxon>
        <taxon>Rhizopogonaceae</taxon>
        <taxon>Rhizopogon</taxon>
    </lineage>
</organism>
<dbReference type="GO" id="GO:0005506">
    <property type="term" value="F:iron ion binding"/>
    <property type="evidence" value="ECO:0007669"/>
    <property type="project" value="InterPro"/>
</dbReference>
<evidence type="ECO:0000256" key="4">
    <source>
        <dbReference type="ARBA" id="ARBA00022723"/>
    </source>
</evidence>
<evidence type="ECO:0000313" key="9">
    <source>
        <dbReference type="Proteomes" id="UP000183567"/>
    </source>
</evidence>
<proteinExistence type="inferred from homology"/>
<evidence type="ECO:0000256" key="7">
    <source>
        <dbReference type="ARBA" id="ARBA00023033"/>
    </source>
</evidence>
<dbReference type="Gene3D" id="1.10.630.10">
    <property type="entry name" value="Cytochrome P450"/>
    <property type="match status" value="1"/>
</dbReference>
<evidence type="ECO:0000256" key="3">
    <source>
        <dbReference type="ARBA" id="ARBA00022617"/>
    </source>
</evidence>
<sequence>MFFTQILAIGIPCVIALVAVLHRSRGRVRPLPLPPGPRRLPLLGNALQLDTKRPWLTYTAWGKTYGKLVYTRLLGIDMVVINSETVARELLDKRSAIYSDRPVIRTSQLSGLDFSTALLPYGETLQRHRKILHQVLRPEASLSYREMYSQQTNELVANLLNTTIDPHEHIHSYLTTLIFTVTYGHTIHRVGDPTIARAYELADIAKRIITPEKAALLAAFPFRECLNAT</sequence>
<comment type="caution">
    <text evidence="8">The sequence shown here is derived from an EMBL/GenBank/DDBJ whole genome shotgun (WGS) entry which is preliminary data.</text>
</comment>
<comment type="cofactor">
    <cofactor evidence="1">
        <name>heme</name>
        <dbReference type="ChEBI" id="CHEBI:30413"/>
    </cofactor>
</comment>
<evidence type="ECO:0008006" key="10">
    <source>
        <dbReference type="Google" id="ProtNLM"/>
    </source>
</evidence>
<evidence type="ECO:0000256" key="6">
    <source>
        <dbReference type="ARBA" id="ARBA00023004"/>
    </source>
</evidence>
<dbReference type="GO" id="GO:0020037">
    <property type="term" value="F:heme binding"/>
    <property type="evidence" value="ECO:0007669"/>
    <property type="project" value="InterPro"/>
</dbReference>
<dbReference type="AlphaFoldDB" id="A0A1J8R5U6"/>
<keyword evidence="7" id="KW-0503">Monooxygenase</keyword>
<dbReference type="Pfam" id="PF00067">
    <property type="entry name" value="p450"/>
    <property type="match status" value="1"/>
</dbReference>
<evidence type="ECO:0000256" key="1">
    <source>
        <dbReference type="ARBA" id="ARBA00001971"/>
    </source>
</evidence>
<keyword evidence="6" id="KW-0408">Iron</keyword>
<dbReference type="GO" id="GO:0004497">
    <property type="term" value="F:monooxygenase activity"/>
    <property type="evidence" value="ECO:0007669"/>
    <property type="project" value="UniProtKB-KW"/>
</dbReference>
<keyword evidence="9" id="KW-1185">Reference proteome</keyword>
<evidence type="ECO:0000256" key="2">
    <source>
        <dbReference type="ARBA" id="ARBA00010617"/>
    </source>
</evidence>
<dbReference type="SUPFAM" id="SSF48264">
    <property type="entry name" value="Cytochrome P450"/>
    <property type="match status" value="1"/>
</dbReference>
<gene>
    <name evidence="8" type="ORF">AZE42_05090</name>
</gene>
<dbReference type="PANTHER" id="PTHR46300">
    <property type="entry name" value="P450, PUTATIVE (EUROFUNG)-RELATED-RELATED"/>
    <property type="match status" value="1"/>
</dbReference>
<evidence type="ECO:0000313" key="8">
    <source>
        <dbReference type="EMBL" id="OJA17138.1"/>
    </source>
</evidence>
<dbReference type="STRING" id="180088.A0A1J8R5U6"/>
<accession>A0A1J8R5U6</accession>